<protein>
    <submittedName>
        <fullName evidence="1">Uncharacterized protein</fullName>
    </submittedName>
</protein>
<reference evidence="2" key="1">
    <citation type="journal article" date="2023" name="G3 (Bethesda)">
        <title>Genome assembly and association tests identify interacting loci associated with vigor, precocity, and sex in interspecific pistachio rootstocks.</title>
        <authorList>
            <person name="Palmer W."/>
            <person name="Jacygrad E."/>
            <person name="Sagayaradj S."/>
            <person name="Cavanaugh K."/>
            <person name="Han R."/>
            <person name="Bertier L."/>
            <person name="Beede B."/>
            <person name="Kafkas S."/>
            <person name="Golino D."/>
            <person name="Preece J."/>
            <person name="Michelmore R."/>
        </authorList>
    </citation>
    <scope>NUCLEOTIDE SEQUENCE [LARGE SCALE GENOMIC DNA]</scope>
</reference>
<gene>
    <name evidence="1" type="ORF">Patl1_27298</name>
</gene>
<evidence type="ECO:0000313" key="2">
    <source>
        <dbReference type="Proteomes" id="UP001164250"/>
    </source>
</evidence>
<keyword evidence="2" id="KW-1185">Reference proteome</keyword>
<sequence>MSYMTPKSSIYISHNSAFLSKKTEMAKCNCYITLLLPFYLLSCAPFLSLAQINLPLKAVNLGNWLIAEGWLQPSLFDEIPVNKDLLDGTQVQLLSTKLNKYLSPENGGGTTVVANRSSASGWETFRLWRITESSFKLRVFNKQFVGLENQGQGNTIVAVSTNPEGDSETFEILRNSDNPNQVRFKASNGHFLQAQTETVVTGDYDGSGWEDDNPSVFQMKVLNDKYLKGEFQLTNGYGPDKAPQVMQNHWNTYITEEDFSFMSNNGLNAVRIPVGWWIKSDTPPKPYVGGSLQALDNAFTWAEKYGMKVIVDLHAVQGSQNGNEHSSTRDGYQEWGESNVQETVDVIDFLASRYAKNPSLAAIELMNEPLAPGVNLDTLKKFYSAGYDAVRKYTSTAYVIFSNRLSADATELLSFASAFDRVVIDVHYYNLFTDLFTNMNAQQNIDYIYNQRSSDLGTLNSDNGPLTFVGEWTCAWNANGASTQDYQNFAKAQVDVYGRATFGWAYWSYKRAESNPDTQNPWSLRWMIENNYINLKGA</sequence>
<dbReference type="Proteomes" id="UP001164250">
    <property type="component" value="Chromosome 5"/>
</dbReference>
<organism evidence="1 2">
    <name type="scientific">Pistacia atlantica</name>
    <dbReference type="NCBI Taxonomy" id="434234"/>
    <lineage>
        <taxon>Eukaryota</taxon>
        <taxon>Viridiplantae</taxon>
        <taxon>Streptophyta</taxon>
        <taxon>Embryophyta</taxon>
        <taxon>Tracheophyta</taxon>
        <taxon>Spermatophyta</taxon>
        <taxon>Magnoliopsida</taxon>
        <taxon>eudicotyledons</taxon>
        <taxon>Gunneridae</taxon>
        <taxon>Pentapetalae</taxon>
        <taxon>rosids</taxon>
        <taxon>malvids</taxon>
        <taxon>Sapindales</taxon>
        <taxon>Anacardiaceae</taxon>
        <taxon>Pistacia</taxon>
    </lineage>
</organism>
<evidence type="ECO:0000313" key="1">
    <source>
        <dbReference type="EMBL" id="KAJ0097194.1"/>
    </source>
</evidence>
<proteinExistence type="predicted"/>
<name>A0ACC1BE35_9ROSI</name>
<comment type="caution">
    <text evidence="1">The sequence shown here is derived from an EMBL/GenBank/DDBJ whole genome shotgun (WGS) entry which is preliminary data.</text>
</comment>
<accession>A0ACC1BE35</accession>
<dbReference type="EMBL" id="CM047901">
    <property type="protein sequence ID" value="KAJ0097194.1"/>
    <property type="molecule type" value="Genomic_DNA"/>
</dbReference>